<dbReference type="EMBL" id="JRHA01000001">
    <property type="protein sequence ID" value="PQK08830.1"/>
    <property type="molecule type" value="Genomic_DNA"/>
</dbReference>
<accession>A0A2S7XY80</accession>
<comment type="caution">
    <text evidence="1">The sequence shown here is derived from an EMBL/GenBank/DDBJ whole genome shotgun (WGS) entry which is preliminary data.</text>
</comment>
<protein>
    <submittedName>
        <fullName evidence="1">Uncharacterized protein</fullName>
    </submittedName>
</protein>
<sequence length="31" mass="3508">MLEISINLVSLRRPCRHSLKPQATPTLGSCW</sequence>
<gene>
    <name evidence="1" type="ORF">BB8028_0001g09020</name>
</gene>
<organism evidence="1 2">
    <name type="scientific">Beauveria bassiana</name>
    <name type="common">White muscardine disease fungus</name>
    <name type="synonym">Tritirachium shiotae</name>
    <dbReference type="NCBI Taxonomy" id="176275"/>
    <lineage>
        <taxon>Eukaryota</taxon>
        <taxon>Fungi</taxon>
        <taxon>Dikarya</taxon>
        <taxon>Ascomycota</taxon>
        <taxon>Pezizomycotina</taxon>
        <taxon>Sordariomycetes</taxon>
        <taxon>Hypocreomycetidae</taxon>
        <taxon>Hypocreales</taxon>
        <taxon>Cordycipitaceae</taxon>
        <taxon>Beauveria</taxon>
    </lineage>
</organism>
<evidence type="ECO:0000313" key="2">
    <source>
        <dbReference type="Proteomes" id="UP000237441"/>
    </source>
</evidence>
<name>A0A2S7XY80_BEABA</name>
<dbReference type="Proteomes" id="UP000237441">
    <property type="component" value="Unassembled WGS sequence"/>
</dbReference>
<evidence type="ECO:0000313" key="1">
    <source>
        <dbReference type="EMBL" id="PQK08830.1"/>
    </source>
</evidence>
<reference evidence="1 2" key="1">
    <citation type="submission" date="2016-07" db="EMBL/GenBank/DDBJ databases">
        <title>Comparative genomics of the entomopathogenic fungus Beauveria bassiana.</title>
        <authorList>
            <person name="Valero Jimenez C.A."/>
            <person name="Zwaan B.J."/>
            <person name="Van Kan J.A."/>
            <person name="Takken W."/>
            <person name="Debets A.J."/>
            <person name="Schoustra S.E."/>
            <person name="Koenraadt C.J."/>
        </authorList>
    </citation>
    <scope>NUCLEOTIDE SEQUENCE [LARGE SCALE GENOMIC DNA]</scope>
    <source>
        <strain evidence="1 2">ARSEF 8028</strain>
    </source>
</reference>
<dbReference type="AlphaFoldDB" id="A0A2S7XY80"/>
<proteinExistence type="predicted"/>